<proteinExistence type="predicted"/>
<accession>A0A5R8XYV0</accession>
<dbReference type="RefSeq" id="WP_138153206.1">
    <property type="nucleotide sequence ID" value="NZ_VANU01000005.1"/>
</dbReference>
<evidence type="ECO:0000313" key="1">
    <source>
        <dbReference type="EMBL" id="TLP36952.1"/>
    </source>
</evidence>
<sequence length="136" mass="16774">MDKKELMELDLEIIGIKHKLNKIKYYKSNDSFKDKYNKLYKLYKTKLLIQKEFDPYRYQINRPQLEKNREERYNNLPLKIKSIIQKYNYDYLKDNSGIFTPNPDPSCPIAKEVTNAREEIEQMNIYDFYRQREWNE</sequence>
<comment type="caution">
    <text evidence="1">The sequence shown here is derived from an EMBL/GenBank/DDBJ whole genome shotgun (WGS) entry which is preliminary data.</text>
</comment>
<keyword evidence="2" id="KW-1185">Reference proteome</keyword>
<dbReference type="Proteomes" id="UP000308901">
    <property type="component" value="Unassembled WGS sequence"/>
</dbReference>
<evidence type="ECO:0000313" key="2">
    <source>
        <dbReference type="Proteomes" id="UP000308901"/>
    </source>
</evidence>
<reference evidence="1 2" key="1">
    <citation type="submission" date="2019-05" db="EMBL/GenBank/DDBJ databases">
        <title>Arcobacter sp. nov., isolated from sea sediment.</title>
        <authorList>
            <person name="Kim W."/>
        </authorList>
    </citation>
    <scope>NUCLEOTIDE SEQUENCE [LARGE SCALE GENOMIC DNA]</scope>
    <source>
        <strain evidence="1 2">CAU 1517</strain>
    </source>
</reference>
<name>A0A5R8XYV0_9BACT</name>
<protein>
    <submittedName>
        <fullName evidence="1">Uncharacterized protein</fullName>
    </submittedName>
</protein>
<gene>
    <name evidence="1" type="ORF">FDK22_11960</name>
</gene>
<dbReference type="EMBL" id="VANU01000005">
    <property type="protein sequence ID" value="TLP36952.1"/>
    <property type="molecule type" value="Genomic_DNA"/>
</dbReference>
<organism evidence="1 2">
    <name type="scientific">Arcobacter arenosus</name>
    <dbReference type="NCBI Taxonomy" id="2576037"/>
    <lineage>
        <taxon>Bacteria</taxon>
        <taxon>Pseudomonadati</taxon>
        <taxon>Campylobacterota</taxon>
        <taxon>Epsilonproteobacteria</taxon>
        <taxon>Campylobacterales</taxon>
        <taxon>Arcobacteraceae</taxon>
        <taxon>Arcobacter</taxon>
    </lineage>
</organism>
<dbReference type="AlphaFoldDB" id="A0A5R8XYV0"/>